<dbReference type="Proteomes" id="UP000018208">
    <property type="component" value="Unassembled WGS sequence"/>
</dbReference>
<reference evidence="1 2" key="1">
    <citation type="journal article" date="2014" name="PLoS Genet.">
        <title>The Genome of Spironucleus salmonicida Highlights a Fish Pathogen Adapted to Fluctuating Environments.</title>
        <authorList>
            <person name="Xu F."/>
            <person name="Jerlstrom-Hultqvist J."/>
            <person name="Einarsson E."/>
            <person name="Astvaldsson A."/>
            <person name="Svard S.G."/>
            <person name="Andersson J.O."/>
        </authorList>
    </citation>
    <scope>NUCLEOTIDE SEQUENCE</scope>
    <source>
        <strain evidence="2">ATCC 50377</strain>
    </source>
</reference>
<dbReference type="AlphaFoldDB" id="V6LSN5"/>
<organism evidence="1">
    <name type="scientific">Spironucleus salmonicida</name>
    <dbReference type="NCBI Taxonomy" id="348837"/>
    <lineage>
        <taxon>Eukaryota</taxon>
        <taxon>Metamonada</taxon>
        <taxon>Diplomonadida</taxon>
        <taxon>Hexamitidae</taxon>
        <taxon>Hexamitinae</taxon>
        <taxon>Spironucleus</taxon>
    </lineage>
</organism>
<keyword evidence="3" id="KW-1185">Reference proteome</keyword>
<dbReference type="VEuPathDB" id="GiardiaDB:SS50377_23048"/>
<sequence length="203" mass="23431">MNEIQRQTKSRPQFMISTSTALRYKESGVKVLNSTKRTAMMQRGSPLPEFKDFDYRAPSPQRKDFIPKVTQSSLADFMDTTAYRDKKKLAQQAENEYIKIQQHKKQPKVYYGPTATGAEYKVKKEEQYEQFLPVVMSQGSYLTKTVQLRNTCQVTREHPGRLTEIGDEVIWSCCGGYEQVCGCKETVYRLGQTHMESPFTIVK</sequence>
<accession>V6LSN5</accession>
<name>V6LSN5_9EUKA</name>
<gene>
    <name evidence="1" type="ORF">SS50377_12319</name>
    <name evidence="2" type="ORF">SS50377_23048</name>
</gene>
<evidence type="ECO:0000313" key="3">
    <source>
        <dbReference type="Proteomes" id="UP000018208"/>
    </source>
</evidence>
<evidence type="ECO:0000313" key="1">
    <source>
        <dbReference type="EMBL" id="EST47625.1"/>
    </source>
</evidence>
<protein>
    <submittedName>
        <fullName evidence="1">Uncharacterized protein</fullName>
    </submittedName>
</protein>
<evidence type="ECO:0000313" key="2">
    <source>
        <dbReference type="EMBL" id="KAH0575415.1"/>
    </source>
</evidence>
<reference evidence="2" key="2">
    <citation type="submission" date="2020-12" db="EMBL/GenBank/DDBJ databases">
        <title>New Spironucleus salmonicida genome in near-complete chromosomes.</title>
        <authorList>
            <person name="Xu F."/>
            <person name="Kurt Z."/>
            <person name="Jimenez-Gonzalez A."/>
            <person name="Astvaldsson A."/>
            <person name="Andersson J.O."/>
            <person name="Svard S.G."/>
        </authorList>
    </citation>
    <scope>NUCLEOTIDE SEQUENCE</scope>
    <source>
        <strain evidence="2">ATCC 50377</strain>
    </source>
</reference>
<dbReference type="EMBL" id="KI546038">
    <property type="protein sequence ID" value="EST47625.1"/>
    <property type="molecule type" value="Genomic_DNA"/>
</dbReference>
<proteinExistence type="predicted"/>
<dbReference type="EMBL" id="AUWU02000003">
    <property type="protein sequence ID" value="KAH0575415.1"/>
    <property type="molecule type" value="Genomic_DNA"/>
</dbReference>